<keyword evidence="3" id="KW-1185">Reference proteome</keyword>
<dbReference type="Gene3D" id="2.60.40.1740">
    <property type="entry name" value="hypothetical protein (bacova_03559)"/>
    <property type="match status" value="1"/>
</dbReference>
<sequence>MKYINFKYHILFALILIVSACKYDDFVEDYEYCAIYFANETIDRSIIVDEYNYIQVGVVLGGKIANNKEEWVSYHLNPDTATSLGYTILPEAYYTITNSLEEKDANTFYIPKGDMMGLIKVTLTDDFLNDTIALSGQYALGFELDNNTSADTILSDKNVTIITFKYISSQEGVYYHSGIATATDTSIIHNEKTWDLTTVGVGETLLETSGWAGYTGGDYKALIKINEDHSVNLLPIDGAFDFTDSGESTYDPETRTFYLKYNYIDDNREYHSVDTLKFRNREVDGINQWDI</sequence>
<feature type="domain" description="BT-3987-like N-terminal" evidence="1">
    <location>
        <begin position="35"/>
        <end position="150"/>
    </location>
</feature>
<comment type="caution">
    <text evidence="2">The sequence shown here is derived from an EMBL/GenBank/DDBJ whole genome shotgun (WGS) entry which is preliminary data.</text>
</comment>
<evidence type="ECO:0000313" key="3">
    <source>
        <dbReference type="Proteomes" id="UP000019402"/>
    </source>
</evidence>
<dbReference type="PROSITE" id="PS51257">
    <property type="entry name" value="PROKAR_LIPOPROTEIN"/>
    <property type="match status" value="1"/>
</dbReference>
<dbReference type="EMBL" id="BAMD01000021">
    <property type="protein sequence ID" value="GAF03334.1"/>
    <property type="molecule type" value="Genomic_DNA"/>
</dbReference>
<gene>
    <name evidence="2" type="ORF">JCM21142_42002</name>
</gene>
<accession>W7YLT2</accession>
<protein>
    <recommendedName>
        <fullName evidence="1">BT-3987-like N-terminal domain-containing protein</fullName>
    </recommendedName>
</protein>
<proteinExistence type="predicted"/>
<name>W7YLT2_9BACT</name>
<dbReference type="Proteomes" id="UP000019402">
    <property type="component" value="Unassembled WGS sequence"/>
</dbReference>
<evidence type="ECO:0000259" key="1">
    <source>
        <dbReference type="Pfam" id="PF08522"/>
    </source>
</evidence>
<dbReference type="AlphaFoldDB" id="W7YLT2"/>
<dbReference type="OrthoDB" id="1041979at2"/>
<organism evidence="2 3">
    <name type="scientific">Saccharicrinis fermentans DSM 9555 = JCM 21142</name>
    <dbReference type="NCBI Taxonomy" id="869213"/>
    <lineage>
        <taxon>Bacteria</taxon>
        <taxon>Pseudomonadati</taxon>
        <taxon>Bacteroidota</taxon>
        <taxon>Bacteroidia</taxon>
        <taxon>Marinilabiliales</taxon>
        <taxon>Marinilabiliaceae</taxon>
        <taxon>Saccharicrinis</taxon>
    </lineage>
</organism>
<dbReference type="STRING" id="869213.GCA_000517085_04588"/>
<dbReference type="InterPro" id="IPR013728">
    <property type="entry name" value="BT_3987-like_N"/>
</dbReference>
<evidence type="ECO:0000313" key="2">
    <source>
        <dbReference type="EMBL" id="GAF03334.1"/>
    </source>
</evidence>
<dbReference type="RefSeq" id="WP_027473771.1">
    <property type="nucleotide sequence ID" value="NZ_BAMD01000021.1"/>
</dbReference>
<reference evidence="2 3" key="1">
    <citation type="journal article" date="2014" name="Genome Announc.">
        <title>Draft Genome Sequence of Cytophaga fermentans JCM 21142T, a Facultative Anaerobe Isolated from Marine Mud.</title>
        <authorList>
            <person name="Starns D."/>
            <person name="Oshima K."/>
            <person name="Suda W."/>
            <person name="Iino T."/>
            <person name="Yuki M."/>
            <person name="Inoue J."/>
            <person name="Kitamura K."/>
            <person name="Iida T."/>
            <person name="Darby A."/>
            <person name="Hattori M."/>
            <person name="Ohkuma M."/>
        </authorList>
    </citation>
    <scope>NUCLEOTIDE SEQUENCE [LARGE SCALE GENOMIC DNA]</scope>
    <source>
        <strain evidence="2 3">JCM 21142</strain>
    </source>
</reference>
<dbReference type="Pfam" id="PF08522">
    <property type="entry name" value="BT_3987-like_N"/>
    <property type="match status" value="1"/>
</dbReference>